<dbReference type="EC" id="3.5.1.28" evidence="4"/>
<dbReference type="SMART" id="SM00646">
    <property type="entry name" value="Ami_3"/>
    <property type="match status" value="1"/>
</dbReference>
<dbReference type="RefSeq" id="WP_125649714.1">
    <property type="nucleotide sequence ID" value="NZ_JBHTOH010000089.1"/>
</dbReference>
<evidence type="ECO:0000259" key="3">
    <source>
        <dbReference type="PROSITE" id="PS51781"/>
    </source>
</evidence>
<dbReference type="SUPFAM" id="SSF53187">
    <property type="entry name" value="Zn-dependent exopeptidases"/>
    <property type="match status" value="1"/>
</dbReference>
<evidence type="ECO:0000313" key="5">
    <source>
        <dbReference type="Proteomes" id="UP001597191"/>
    </source>
</evidence>
<dbReference type="Pfam" id="PF08239">
    <property type="entry name" value="SH3_3"/>
    <property type="match status" value="3"/>
</dbReference>
<feature type="domain" description="SH3b" evidence="3">
    <location>
        <begin position="184"/>
        <end position="248"/>
    </location>
</feature>
<dbReference type="PANTHER" id="PTHR30404:SF7">
    <property type="entry name" value="CELL WALL AMIDASE LYTH-RELATED"/>
    <property type="match status" value="1"/>
</dbReference>
<dbReference type="Proteomes" id="UP001597191">
    <property type="component" value="Unassembled WGS sequence"/>
</dbReference>
<dbReference type="Gene3D" id="3.40.630.40">
    <property type="entry name" value="Zn-dependent exopeptidases"/>
    <property type="match status" value="1"/>
</dbReference>
<keyword evidence="1 4" id="KW-0378">Hydrolase</keyword>
<protein>
    <submittedName>
        <fullName evidence="4">N-acetylmuramoyl-L-alanine amidase</fullName>
        <ecNumber evidence="4">3.5.1.28</ecNumber>
    </submittedName>
</protein>
<keyword evidence="5" id="KW-1185">Reference proteome</keyword>
<organism evidence="4 5">
    <name type="scientific">Lapidilactobacillus gannanensis</name>
    <dbReference type="NCBI Taxonomy" id="2486002"/>
    <lineage>
        <taxon>Bacteria</taxon>
        <taxon>Bacillati</taxon>
        <taxon>Bacillota</taxon>
        <taxon>Bacilli</taxon>
        <taxon>Lactobacillales</taxon>
        <taxon>Lactobacillaceae</taxon>
        <taxon>Lapidilactobacillus</taxon>
    </lineage>
</organism>
<evidence type="ECO:0000313" key="4">
    <source>
        <dbReference type="EMBL" id="MFD1411865.1"/>
    </source>
</evidence>
<dbReference type="InterPro" id="IPR002508">
    <property type="entry name" value="MurNAc-LAA_cat"/>
</dbReference>
<name>A0ABW4BQV5_9LACO</name>
<evidence type="ECO:0000256" key="1">
    <source>
        <dbReference type="ARBA" id="ARBA00022801"/>
    </source>
</evidence>
<sequence>MKPFLHKVWRWRILIIVVLAIVTSIGTTFVLANSNQVVVQANVLNIRKGPGLAYDVTAQVNKGQRLTVIGERNEWYEVRLSNTEVGWVASWLIKNTEVSATSNQIGLVNAGATPIYASKGQKTDPLAQLNAGDKVAVLYQEDGWYQIKHADSVAWIAQSKVKLTDQVESDAKTTNTGNSSTTNSADQVVVVDSDGTPLRSEPSASASVVTTLNAKDTLTYVKTVNQWYQVKTSQGQTGYLASWLVALADKKTQDDTMPKIASNLAEATIVLDPGHGGSDTGALSGSNQYEKTYTLAVAQKVATKLRAAGANVVLTRSNDSFVDLAPRAQASNKLKADAFISLHFDSSENANEASGVTTYYYHNNRDKKLADLISQQLSNLPLDNRGVEFGNFQVLRDNERPAVLLELGYINTKKDFSYIQQNDYQNKVASDVVNALTAYFK</sequence>
<dbReference type="InterPro" id="IPR050695">
    <property type="entry name" value="N-acetylmuramoyl_amidase_3"/>
</dbReference>
<dbReference type="PIRSF" id="PIRSF037846">
    <property type="entry name" value="Autolysin_YrvJ_prd"/>
    <property type="match status" value="1"/>
</dbReference>
<comment type="caution">
    <text evidence="4">The sequence shown here is derived from an EMBL/GenBank/DDBJ whole genome shotgun (WGS) entry which is preliminary data.</text>
</comment>
<dbReference type="PROSITE" id="PS51781">
    <property type="entry name" value="SH3B"/>
    <property type="match status" value="2"/>
</dbReference>
<dbReference type="CDD" id="cd02696">
    <property type="entry name" value="MurNAc-LAA"/>
    <property type="match status" value="1"/>
</dbReference>
<dbReference type="EMBL" id="JBHTOH010000089">
    <property type="protein sequence ID" value="MFD1411865.1"/>
    <property type="molecule type" value="Genomic_DNA"/>
</dbReference>
<proteinExistence type="predicted"/>
<accession>A0ABW4BQV5</accession>
<keyword evidence="2" id="KW-0961">Cell wall biogenesis/degradation</keyword>
<feature type="domain" description="SH3b" evidence="3">
    <location>
        <begin position="32"/>
        <end position="97"/>
    </location>
</feature>
<dbReference type="Gene3D" id="2.30.30.40">
    <property type="entry name" value="SH3 Domains"/>
    <property type="match status" value="3"/>
</dbReference>
<gene>
    <name evidence="4" type="ORF">ACFQ4R_09740</name>
</gene>
<dbReference type="SMART" id="SM00287">
    <property type="entry name" value="SH3b"/>
    <property type="match status" value="3"/>
</dbReference>
<reference evidence="5" key="1">
    <citation type="journal article" date="2019" name="Int. J. Syst. Evol. Microbiol.">
        <title>The Global Catalogue of Microorganisms (GCM) 10K type strain sequencing project: providing services to taxonomists for standard genome sequencing and annotation.</title>
        <authorList>
            <consortium name="The Broad Institute Genomics Platform"/>
            <consortium name="The Broad Institute Genome Sequencing Center for Infectious Disease"/>
            <person name="Wu L."/>
            <person name="Ma J."/>
        </authorList>
    </citation>
    <scope>NUCLEOTIDE SEQUENCE [LARGE SCALE GENOMIC DNA]</scope>
    <source>
        <strain evidence="5">CCM 8937</strain>
    </source>
</reference>
<dbReference type="Pfam" id="PF01520">
    <property type="entry name" value="Amidase_3"/>
    <property type="match status" value="1"/>
</dbReference>
<dbReference type="GO" id="GO:0008745">
    <property type="term" value="F:N-acetylmuramoyl-L-alanine amidase activity"/>
    <property type="evidence" value="ECO:0007669"/>
    <property type="project" value="UniProtKB-EC"/>
</dbReference>
<evidence type="ECO:0000256" key="2">
    <source>
        <dbReference type="ARBA" id="ARBA00023316"/>
    </source>
</evidence>
<dbReference type="InterPro" id="IPR003646">
    <property type="entry name" value="SH3-like_bac-type"/>
</dbReference>
<dbReference type="InterPro" id="IPR017293">
    <property type="entry name" value="N-acetylmuramoyl-L-ala_amidase"/>
</dbReference>
<dbReference type="PANTHER" id="PTHR30404">
    <property type="entry name" value="N-ACETYLMURAMOYL-L-ALANINE AMIDASE"/>
    <property type="match status" value="1"/>
</dbReference>